<reference evidence="2 3" key="1">
    <citation type="journal article" date="2019" name="Int. J. Syst. Evol. Microbiol.">
        <title>The Global Catalogue of Microorganisms (GCM) 10K type strain sequencing project: providing services to taxonomists for standard genome sequencing and annotation.</title>
        <authorList>
            <consortium name="The Broad Institute Genomics Platform"/>
            <consortium name="The Broad Institute Genome Sequencing Center for Infectious Disease"/>
            <person name="Wu L."/>
            <person name="Ma J."/>
        </authorList>
    </citation>
    <scope>NUCLEOTIDE SEQUENCE [LARGE SCALE GENOMIC DNA]</scope>
    <source>
        <strain evidence="2 3">JCM 15933</strain>
    </source>
</reference>
<name>A0ABN2BD21_9ACTN</name>
<keyword evidence="3" id="KW-1185">Reference proteome</keyword>
<sequence>MRSWERAKLRKAAVRYAEHGWHVLPGAYLVGQHAGRHARERRFDCGQPGCRTVACHPAANTPSRSPATVAEWWRVHPYSVLFPTGYAFDVLEVPGALGRAALLGDGFVAARGPVMVARQKGQGDRWSFLVLPGHGLLPELAQQPGVVLHGQGSWVPAAPSPQFGGRVRWELSPESHGWRPAEPYAVQALMLDAIGAGPMAGAGHRGIWRTAA</sequence>
<organism evidence="2 3">
    <name type="scientific">Dactylosporangium maewongense</name>
    <dbReference type="NCBI Taxonomy" id="634393"/>
    <lineage>
        <taxon>Bacteria</taxon>
        <taxon>Bacillati</taxon>
        <taxon>Actinomycetota</taxon>
        <taxon>Actinomycetes</taxon>
        <taxon>Micromonosporales</taxon>
        <taxon>Micromonosporaceae</taxon>
        <taxon>Dactylosporangium</taxon>
    </lineage>
</organism>
<accession>A0ABN2BD21</accession>
<protein>
    <recommendedName>
        <fullName evidence="1">DNA primase/polymerase bifunctional N-terminal domain-containing protein</fullName>
    </recommendedName>
</protein>
<dbReference type="Pfam" id="PF09250">
    <property type="entry name" value="Prim-Pol"/>
    <property type="match status" value="1"/>
</dbReference>
<evidence type="ECO:0000259" key="1">
    <source>
        <dbReference type="SMART" id="SM00943"/>
    </source>
</evidence>
<proteinExistence type="predicted"/>
<dbReference type="InterPro" id="IPR015330">
    <property type="entry name" value="DNA_primase/pol_bifunc_N"/>
</dbReference>
<evidence type="ECO:0000313" key="2">
    <source>
        <dbReference type="EMBL" id="GAA1537702.1"/>
    </source>
</evidence>
<dbReference type="EMBL" id="BAAAQD010000014">
    <property type="protein sequence ID" value="GAA1537702.1"/>
    <property type="molecule type" value="Genomic_DNA"/>
</dbReference>
<evidence type="ECO:0000313" key="3">
    <source>
        <dbReference type="Proteomes" id="UP001501470"/>
    </source>
</evidence>
<comment type="caution">
    <text evidence="2">The sequence shown here is derived from an EMBL/GenBank/DDBJ whole genome shotgun (WGS) entry which is preliminary data.</text>
</comment>
<dbReference type="RefSeq" id="WP_344506190.1">
    <property type="nucleotide sequence ID" value="NZ_BAAAQD010000014.1"/>
</dbReference>
<gene>
    <name evidence="2" type="ORF">GCM10009827_065730</name>
</gene>
<dbReference type="Proteomes" id="UP001501470">
    <property type="component" value="Unassembled WGS sequence"/>
</dbReference>
<feature type="domain" description="DNA primase/polymerase bifunctional N-terminal" evidence="1">
    <location>
        <begin position="13"/>
        <end position="179"/>
    </location>
</feature>
<dbReference type="SMART" id="SM00943">
    <property type="entry name" value="Prim-Pol"/>
    <property type="match status" value="1"/>
</dbReference>